<dbReference type="PANTHER" id="PTHR30146:SF24">
    <property type="entry name" value="XYLOSE OPERON REGULATORY PROTEIN"/>
    <property type="match status" value="1"/>
</dbReference>
<dbReference type="GO" id="GO:0000976">
    <property type="term" value="F:transcription cis-regulatory region binding"/>
    <property type="evidence" value="ECO:0007669"/>
    <property type="project" value="TreeGrafter"/>
</dbReference>
<dbReference type="EMBL" id="FMKA01000026">
    <property type="protein sequence ID" value="SCP98816.1"/>
    <property type="molecule type" value="Genomic_DNA"/>
</dbReference>
<dbReference type="CDD" id="cd01392">
    <property type="entry name" value="HTH_LacI"/>
    <property type="match status" value="1"/>
</dbReference>
<name>A0A1D3TX02_9FIRM</name>
<dbReference type="InterPro" id="IPR028082">
    <property type="entry name" value="Peripla_BP_I"/>
</dbReference>
<evidence type="ECO:0000259" key="5">
    <source>
        <dbReference type="PROSITE" id="PS50943"/>
    </source>
</evidence>
<evidence type="ECO:0000313" key="6">
    <source>
        <dbReference type="EMBL" id="SCP98816.1"/>
    </source>
</evidence>
<sequence length="339" mass="38327">MITIKEIADELGISTTTVNNVIHGKTKEVSKATIEKVEKMIAKYEYVPNMNARNLAQNRSKIIAVAMKARKDKYENAIKDSYVGELIGAIEKSVRTSEYFLMIYISDDIGEILKNVSTWNVDGLILLGMSGDDSVMIKKKFKKPMVFVDSYFCQDVMGYYNVGLEDAKGTYEATKYLLECGHRKIAFLADNCVGVDHERFIGYKRALQEYGIGCREEDFFVMMPAENEIEACLDELYHYSEQYTALCCASDYYAVMVMNYLSDRGKIIPDDISVVGFDDNASATIVRPALTTIHQDVTKKGEVAVEKLLKMVNGEELEEENMILPVKLVVRDSVKKMNQ</sequence>
<dbReference type="GO" id="GO:0003700">
    <property type="term" value="F:DNA-binding transcription factor activity"/>
    <property type="evidence" value="ECO:0007669"/>
    <property type="project" value="TreeGrafter"/>
</dbReference>
<dbReference type="SUPFAM" id="SSF53822">
    <property type="entry name" value="Periplasmic binding protein-like I"/>
    <property type="match status" value="1"/>
</dbReference>
<dbReference type="PROSITE" id="PS50943">
    <property type="entry name" value="HTH_CROC1"/>
    <property type="match status" value="1"/>
</dbReference>
<dbReference type="Gene3D" id="3.40.50.2300">
    <property type="match status" value="2"/>
</dbReference>
<dbReference type="PANTHER" id="PTHR30146">
    <property type="entry name" value="LACI-RELATED TRANSCRIPTIONAL REPRESSOR"/>
    <property type="match status" value="1"/>
</dbReference>
<dbReference type="PROSITE" id="PS50932">
    <property type="entry name" value="HTH_LACI_2"/>
    <property type="match status" value="1"/>
</dbReference>
<dbReference type="Proteomes" id="UP000199315">
    <property type="component" value="Unassembled WGS sequence"/>
</dbReference>
<proteinExistence type="predicted"/>
<organism evidence="6 7">
    <name type="scientific">Anaerobium acetethylicum</name>
    <dbReference type="NCBI Taxonomy" id="1619234"/>
    <lineage>
        <taxon>Bacteria</taxon>
        <taxon>Bacillati</taxon>
        <taxon>Bacillota</taxon>
        <taxon>Clostridia</taxon>
        <taxon>Lachnospirales</taxon>
        <taxon>Lachnospiraceae</taxon>
        <taxon>Anaerobium</taxon>
    </lineage>
</organism>
<dbReference type="InterPro" id="IPR001387">
    <property type="entry name" value="Cro/C1-type_HTH"/>
</dbReference>
<dbReference type="InterPro" id="IPR010982">
    <property type="entry name" value="Lambda_DNA-bd_dom_sf"/>
</dbReference>
<evidence type="ECO:0000313" key="7">
    <source>
        <dbReference type="Proteomes" id="UP000199315"/>
    </source>
</evidence>
<evidence type="ECO:0000259" key="4">
    <source>
        <dbReference type="PROSITE" id="PS50932"/>
    </source>
</evidence>
<reference evidence="6 7" key="1">
    <citation type="submission" date="2016-09" db="EMBL/GenBank/DDBJ databases">
        <authorList>
            <person name="Capua I."/>
            <person name="De Benedictis P."/>
            <person name="Joannis T."/>
            <person name="Lombin L.H."/>
            <person name="Cattoli G."/>
        </authorList>
    </citation>
    <scope>NUCLEOTIDE SEQUENCE [LARGE SCALE GENOMIC DNA]</scope>
    <source>
        <strain evidence="6 7">GluBS11</strain>
    </source>
</reference>
<dbReference type="Pfam" id="PF00356">
    <property type="entry name" value="LacI"/>
    <property type="match status" value="1"/>
</dbReference>
<dbReference type="SMART" id="SM00354">
    <property type="entry name" value="HTH_LACI"/>
    <property type="match status" value="1"/>
</dbReference>
<dbReference type="SUPFAM" id="SSF47413">
    <property type="entry name" value="lambda repressor-like DNA-binding domains"/>
    <property type="match status" value="1"/>
</dbReference>
<dbReference type="CDD" id="cd06267">
    <property type="entry name" value="PBP1_LacI_sugar_binding-like"/>
    <property type="match status" value="1"/>
</dbReference>
<keyword evidence="7" id="KW-1185">Reference proteome</keyword>
<keyword evidence="2" id="KW-0238">DNA-binding</keyword>
<evidence type="ECO:0000256" key="2">
    <source>
        <dbReference type="ARBA" id="ARBA00023125"/>
    </source>
</evidence>
<evidence type="ECO:0000256" key="1">
    <source>
        <dbReference type="ARBA" id="ARBA00023015"/>
    </source>
</evidence>
<evidence type="ECO:0000256" key="3">
    <source>
        <dbReference type="ARBA" id="ARBA00023163"/>
    </source>
</evidence>
<dbReference type="RefSeq" id="WP_091235990.1">
    <property type="nucleotide sequence ID" value="NZ_FMKA01000026.1"/>
</dbReference>
<dbReference type="STRING" id="1619234.SAMN05421730_102641"/>
<accession>A0A1D3TX02</accession>
<protein>
    <submittedName>
        <fullName evidence="6">LacI family transcriptional regulator</fullName>
    </submittedName>
</protein>
<dbReference type="Pfam" id="PF13377">
    <property type="entry name" value="Peripla_BP_3"/>
    <property type="match status" value="1"/>
</dbReference>
<keyword evidence="3" id="KW-0804">Transcription</keyword>
<keyword evidence="1" id="KW-0805">Transcription regulation</keyword>
<dbReference type="InterPro" id="IPR046335">
    <property type="entry name" value="LacI/GalR-like_sensor"/>
</dbReference>
<feature type="domain" description="HTH lacI-type" evidence="4">
    <location>
        <begin position="2"/>
        <end position="57"/>
    </location>
</feature>
<gene>
    <name evidence="6" type="ORF">SAMN05421730_102641</name>
</gene>
<dbReference type="AlphaFoldDB" id="A0A1D3TX02"/>
<dbReference type="Gene3D" id="1.10.260.40">
    <property type="entry name" value="lambda repressor-like DNA-binding domains"/>
    <property type="match status" value="1"/>
</dbReference>
<dbReference type="InterPro" id="IPR000843">
    <property type="entry name" value="HTH_LacI"/>
</dbReference>
<dbReference type="OrthoDB" id="9796186at2"/>
<feature type="domain" description="HTH cro/C1-type" evidence="5">
    <location>
        <begin position="2"/>
        <end position="39"/>
    </location>
</feature>